<evidence type="ECO:0000259" key="1">
    <source>
        <dbReference type="PROSITE" id="PS50995"/>
    </source>
</evidence>
<dbReference type="PRINTS" id="PR00598">
    <property type="entry name" value="HTHMARR"/>
</dbReference>
<dbReference type="SMART" id="SM00347">
    <property type="entry name" value="HTH_MARR"/>
    <property type="match status" value="1"/>
</dbReference>
<dbReference type="PANTHER" id="PTHR33164">
    <property type="entry name" value="TRANSCRIPTIONAL REGULATOR, MARR FAMILY"/>
    <property type="match status" value="1"/>
</dbReference>
<dbReference type="Proteomes" id="UP001611339">
    <property type="component" value="Unassembled WGS sequence"/>
</dbReference>
<dbReference type="Pfam" id="PF12802">
    <property type="entry name" value="MarR_2"/>
    <property type="match status" value="1"/>
</dbReference>
<evidence type="ECO:0000313" key="2">
    <source>
        <dbReference type="EMBL" id="MFI1716411.1"/>
    </source>
</evidence>
<protein>
    <submittedName>
        <fullName evidence="2">MarR family winged helix-turn-helix transcriptional regulator</fullName>
    </submittedName>
</protein>
<dbReference type="RefSeq" id="WP_398710857.1">
    <property type="nucleotide sequence ID" value="NZ_JBIRUI010000010.1"/>
</dbReference>
<dbReference type="InterPro" id="IPR000835">
    <property type="entry name" value="HTH_MarR-typ"/>
</dbReference>
<proteinExistence type="predicted"/>
<dbReference type="InterPro" id="IPR036388">
    <property type="entry name" value="WH-like_DNA-bd_sf"/>
</dbReference>
<feature type="domain" description="HTH marR-type" evidence="1">
    <location>
        <begin position="15"/>
        <end position="144"/>
    </location>
</feature>
<name>A0ABW7UF61_9ACTN</name>
<dbReference type="InterPro" id="IPR039422">
    <property type="entry name" value="MarR/SlyA-like"/>
</dbReference>
<dbReference type="Gene3D" id="1.10.10.10">
    <property type="entry name" value="Winged helix-like DNA-binding domain superfamily/Winged helix DNA-binding domain"/>
    <property type="match status" value="1"/>
</dbReference>
<dbReference type="PROSITE" id="PS50995">
    <property type="entry name" value="HTH_MARR_2"/>
    <property type="match status" value="1"/>
</dbReference>
<gene>
    <name evidence="2" type="ORF">ACH407_22920</name>
</gene>
<accession>A0ABW7UF61</accession>
<evidence type="ECO:0000313" key="3">
    <source>
        <dbReference type="Proteomes" id="UP001611339"/>
    </source>
</evidence>
<sequence length="161" mass="17663">MPSARSTPPALLGLSTYLLSRIGKTARGRLTDRLAERGLRLWDMAVLAALSDFGPHAQRDLVVRLGVDPSDMAKVVEQLATGGYVERARDPEDRRRVSVALAPAGRDLLRELDAEARSVQDELLAPLDPEERALLQGLLLRVHEGLQGPPDHSRRVTPQLP</sequence>
<keyword evidence="3" id="KW-1185">Reference proteome</keyword>
<dbReference type="InterPro" id="IPR036390">
    <property type="entry name" value="WH_DNA-bd_sf"/>
</dbReference>
<dbReference type="PANTHER" id="PTHR33164:SF57">
    <property type="entry name" value="MARR-FAMILY TRANSCRIPTIONAL REGULATOR"/>
    <property type="match status" value="1"/>
</dbReference>
<organism evidence="2 3">
    <name type="scientific">Streptomyces litmocidini</name>
    <dbReference type="NCBI Taxonomy" id="67318"/>
    <lineage>
        <taxon>Bacteria</taxon>
        <taxon>Bacillati</taxon>
        <taxon>Actinomycetota</taxon>
        <taxon>Actinomycetes</taxon>
        <taxon>Kitasatosporales</taxon>
        <taxon>Streptomycetaceae</taxon>
        <taxon>Streptomyces</taxon>
    </lineage>
</organism>
<dbReference type="EMBL" id="JBIRUI010000010">
    <property type="protein sequence ID" value="MFI1716411.1"/>
    <property type="molecule type" value="Genomic_DNA"/>
</dbReference>
<reference evidence="2 3" key="1">
    <citation type="submission" date="2024-10" db="EMBL/GenBank/DDBJ databases">
        <title>The Natural Products Discovery Center: Release of the First 8490 Sequenced Strains for Exploring Actinobacteria Biosynthetic Diversity.</title>
        <authorList>
            <person name="Kalkreuter E."/>
            <person name="Kautsar S.A."/>
            <person name="Yang D."/>
            <person name="Bader C.D."/>
            <person name="Teijaro C.N."/>
            <person name="Fluegel L."/>
            <person name="Davis C.M."/>
            <person name="Simpson J.R."/>
            <person name="Lauterbach L."/>
            <person name="Steele A.D."/>
            <person name="Gui C."/>
            <person name="Meng S."/>
            <person name="Li G."/>
            <person name="Viehrig K."/>
            <person name="Ye F."/>
            <person name="Su P."/>
            <person name="Kiefer A.F."/>
            <person name="Nichols A."/>
            <person name="Cepeda A.J."/>
            <person name="Yan W."/>
            <person name="Fan B."/>
            <person name="Jiang Y."/>
            <person name="Adhikari A."/>
            <person name="Zheng C.-J."/>
            <person name="Schuster L."/>
            <person name="Cowan T.M."/>
            <person name="Smanski M.J."/>
            <person name="Chevrette M.G."/>
            <person name="De Carvalho L.P.S."/>
            <person name="Shen B."/>
        </authorList>
    </citation>
    <scope>NUCLEOTIDE SEQUENCE [LARGE SCALE GENOMIC DNA]</scope>
    <source>
        <strain evidence="2 3">NPDC020602</strain>
    </source>
</reference>
<comment type="caution">
    <text evidence="2">The sequence shown here is derived from an EMBL/GenBank/DDBJ whole genome shotgun (WGS) entry which is preliminary data.</text>
</comment>
<dbReference type="SUPFAM" id="SSF46785">
    <property type="entry name" value="Winged helix' DNA-binding domain"/>
    <property type="match status" value="1"/>
</dbReference>